<dbReference type="Gene3D" id="3.40.50.1980">
    <property type="entry name" value="Nitrogenase molybdenum iron protein domain"/>
    <property type="match status" value="1"/>
</dbReference>
<evidence type="ECO:0000313" key="5">
    <source>
        <dbReference type="EMBL" id="ELZ23025.1"/>
    </source>
</evidence>
<dbReference type="eggNOG" id="arCOG06180">
    <property type="taxonomic scope" value="Archaea"/>
</dbReference>
<dbReference type="InterPro" id="IPR051313">
    <property type="entry name" value="Bact_iron-sidero_bind"/>
</dbReference>
<dbReference type="AlphaFoldDB" id="M0CID0"/>
<proteinExistence type="predicted"/>
<dbReference type="SUPFAM" id="SSF53807">
    <property type="entry name" value="Helical backbone' metal receptor"/>
    <property type="match status" value="1"/>
</dbReference>
<reference evidence="5 6" key="1">
    <citation type="journal article" date="2014" name="PLoS Genet.">
        <title>Phylogenetically driven sequencing of extremely halophilic archaea reveals strategies for static and dynamic osmo-response.</title>
        <authorList>
            <person name="Becker E.A."/>
            <person name="Seitzer P.M."/>
            <person name="Tritt A."/>
            <person name="Larsen D."/>
            <person name="Krusor M."/>
            <person name="Yao A.I."/>
            <person name="Wu D."/>
            <person name="Madern D."/>
            <person name="Eisen J.A."/>
            <person name="Darling A.E."/>
            <person name="Facciotti M.T."/>
        </authorList>
    </citation>
    <scope>NUCLEOTIDE SEQUENCE [LARGE SCALE GENOMIC DNA]</scope>
    <source>
        <strain evidence="5 6">JCM 13891</strain>
    </source>
</reference>
<dbReference type="Pfam" id="PF01497">
    <property type="entry name" value="Peripla_BP_2"/>
    <property type="match status" value="1"/>
</dbReference>
<evidence type="ECO:0000256" key="3">
    <source>
        <dbReference type="ARBA" id="ARBA00022729"/>
    </source>
</evidence>
<comment type="caution">
    <text evidence="5">The sequence shown here is derived from an EMBL/GenBank/DDBJ whole genome shotgun (WGS) entry which is preliminary data.</text>
</comment>
<keyword evidence="3" id="KW-0732">Signal</keyword>
<feature type="domain" description="Fe/B12 periplasmic-binding" evidence="4">
    <location>
        <begin position="178"/>
        <end position="327"/>
    </location>
</feature>
<evidence type="ECO:0000313" key="6">
    <source>
        <dbReference type="Proteomes" id="UP000011657"/>
    </source>
</evidence>
<dbReference type="PATRIC" id="fig|1227488.3.peg.564"/>
<dbReference type="Proteomes" id="UP000011657">
    <property type="component" value="Unassembled WGS sequence"/>
</dbReference>
<dbReference type="InterPro" id="IPR006311">
    <property type="entry name" value="TAT_signal"/>
</dbReference>
<comment type="subcellular location">
    <subcellularLocation>
        <location evidence="1">Cell envelope</location>
    </subcellularLocation>
</comment>
<organism evidence="5 6">
    <name type="scientific">Haloterrigena salina JCM 13891</name>
    <dbReference type="NCBI Taxonomy" id="1227488"/>
    <lineage>
        <taxon>Archaea</taxon>
        <taxon>Methanobacteriati</taxon>
        <taxon>Methanobacteriota</taxon>
        <taxon>Stenosarchaea group</taxon>
        <taxon>Halobacteria</taxon>
        <taxon>Halobacteriales</taxon>
        <taxon>Natrialbaceae</taxon>
        <taxon>Haloterrigena</taxon>
    </lineage>
</organism>
<dbReference type="PANTHER" id="PTHR30532:SF1">
    <property type="entry name" value="IRON(3+)-HYDROXAMATE-BINDING PROTEIN FHUD"/>
    <property type="match status" value="1"/>
</dbReference>
<accession>M0CID0</accession>
<dbReference type="STRING" id="1227488.C477_02890"/>
<gene>
    <name evidence="5" type="ORF">C477_02890</name>
</gene>
<dbReference type="PROSITE" id="PS51318">
    <property type="entry name" value="TAT"/>
    <property type="match status" value="1"/>
</dbReference>
<dbReference type="OrthoDB" id="304381at2157"/>
<dbReference type="RefSeq" id="WP_008892913.1">
    <property type="nucleotide sequence ID" value="NZ_AOIS01000012.1"/>
</dbReference>
<sequence length="369" mass="41571">MTDESTWTRRNVLRTSGAIAGVSAMAGCIDSLGSNDDDDAEYTVSMPPVGEVEFDGVPEAWAAGTGDWADMGIALGQEPPAALYLARRLHTGYYDEIPDVSVDPDEIDSLWDDSELTREEVMELAEDVDLFVMDPNFLEGRADWSPDDIDQVESTGTPFFGNSITSRDYPWHQDYDYLTMYEAFEKLAEVFQEQERYDEFETLHEDFQSELENVVSSGDQPEVAVLYPQLEDDSFLPYLVDESTTYKHLQDLQVEDALATSDVEDFHSGRGSVDYETLLEVDPEYILVRTEQYLSEEEFQQSIVEPIQGHNVGRELTAAQNGNIYKTVPFYQGPIINLVATQRLAEQLYGVEDDLFDPQAVSDIVNGDF</sequence>
<keyword evidence="6" id="KW-1185">Reference proteome</keyword>
<protein>
    <submittedName>
        <fullName evidence="5">Fe3+-hydroxamate ABC transporter periplasmic protein</fullName>
    </submittedName>
</protein>
<evidence type="ECO:0000256" key="2">
    <source>
        <dbReference type="ARBA" id="ARBA00022448"/>
    </source>
</evidence>
<evidence type="ECO:0000256" key="1">
    <source>
        <dbReference type="ARBA" id="ARBA00004196"/>
    </source>
</evidence>
<dbReference type="PANTHER" id="PTHR30532">
    <property type="entry name" value="IRON III DICITRATE-BINDING PERIPLASMIC PROTEIN"/>
    <property type="match status" value="1"/>
</dbReference>
<dbReference type="EMBL" id="AOIS01000012">
    <property type="protein sequence ID" value="ELZ23025.1"/>
    <property type="molecule type" value="Genomic_DNA"/>
</dbReference>
<dbReference type="InterPro" id="IPR002491">
    <property type="entry name" value="ABC_transptr_periplasmic_BD"/>
</dbReference>
<name>M0CID0_9EURY</name>
<evidence type="ECO:0000259" key="4">
    <source>
        <dbReference type="Pfam" id="PF01497"/>
    </source>
</evidence>
<keyword evidence="2" id="KW-0813">Transport</keyword>